<comment type="similarity">
    <text evidence="2">Belongs to the NapC/NirT/NrfH family.</text>
</comment>
<comment type="PTM">
    <text evidence="12">Binds 4 heme groups per subunit.</text>
</comment>
<evidence type="ECO:0000313" key="17">
    <source>
        <dbReference type="EMBL" id="EAR61589.1"/>
    </source>
</evidence>
<dbReference type="GO" id="GO:0009055">
    <property type="term" value="F:electron transfer activity"/>
    <property type="evidence" value="ECO:0007669"/>
    <property type="project" value="TreeGrafter"/>
</dbReference>
<keyword evidence="3 12" id="KW-0813">Transport</keyword>
<protein>
    <recommendedName>
        <fullName evidence="12">Cytochrome c-type protein</fullName>
    </recommendedName>
</protein>
<evidence type="ECO:0000256" key="7">
    <source>
        <dbReference type="ARBA" id="ARBA00022723"/>
    </source>
</evidence>
<dbReference type="InterPro" id="IPR005126">
    <property type="entry name" value="NapC/NirT_cyt_c_N"/>
</dbReference>
<keyword evidence="7 12" id="KW-0479">Metal-binding</keyword>
<feature type="binding site" description="covalent" evidence="13">
    <location>
        <position position="48"/>
    </location>
    <ligand>
        <name>heme</name>
        <dbReference type="ChEBI" id="CHEBI:30413"/>
        <label>1</label>
    </ligand>
</feature>
<keyword evidence="9 15" id="KW-1133">Transmembrane helix</keyword>
<evidence type="ECO:0000256" key="6">
    <source>
        <dbReference type="ARBA" id="ARBA00022692"/>
    </source>
</evidence>
<dbReference type="PANTHER" id="PTHR30333">
    <property type="entry name" value="CYTOCHROME C-TYPE PROTEIN"/>
    <property type="match status" value="1"/>
</dbReference>
<dbReference type="EMBL" id="AAOW01000007">
    <property type="protein sequence ID" value="EAR61589.1"/>
    <property type="molecule type" value="Genomic_DNA"/>
</dbReference>
<feature type="binding site" description="covalent" evidence="13">
    <location>
        <position position="51"/>
    </location>
    <ligand>
        <name>heme</name>
        <dbReference type="ChEBI" id="CHEBI:30413"/>
        <label>1</label>
    </ligand>
</feature>
<organism evidence="17 18">
    <name type="scientific">Neptuniibacter caesariensis</name>
    <dbReference type="NCBI Taxonomy" id="207954"/>
    <lineage>
        <taxon>Bacteria</taxon>
        <taxon>Pseudomonadati</taxon>
        <taxon>Pseudomonadota</taxon>
        <taxon>Gammaproteobacteria</taxon>
        <taxon>Oceanospirillales</taxon>
        <taxon>Oceanospirillaceae</taxon>
        <taxon>Neptuniibacter</taxon>
    </lineage>
</organism>
<dbReference type="InterPro" id="IPR036280">
    <property type="entry name" value="Multihaem_cyt_sf"/>
</dbReference>
<feature type="binding site" description="axial binding residue" evidence="14">
    <location>
        <position position="102"/>
    </location>
    <ligand>
        <name>heme</name>
        <dbReference type="ChEBI" id="CHEBI:30413"/>
        <label>1</label>
    </ligand>
    <ligandPart>
        <name>Fe</name>
        <dbReference type="ChEBI" id="CHEBI:18248"/>
    </ligandPart>
</feature>
<keyword evidence="4" id="KW-1003">Cell membrane</keyword>
<dbReference type="Gene3D" id="1.10.3820.10">
    <property type="entry name" value="Di-heme elbow motif domain"/>
    <property type="match status" value="1"/>
</dbReference>
<feature type="binding site" evidence="13">
    <location>
        <position position="95"/>
    </location>
    <ligand>
        <name>a menaquinol</name>
        <dbReference type="ChEBI" id="CHEBI:18151"/>
    </ligand>
</feature>
<dbReference type="GO" id="GO:0046872">
    <property type="term" value="F:metal ion binding"/>
    <property type="evidence" value="ECO:0007669"/>
    <property type="project" value="UniProtKB-KW"/>
</dbReference>
<keyword evidence="5 12" id="KW-0349">Heme</keyword>
<evidence type="ECO:0000256" key="1">
    <source>
        <dbReference type="ARBA" id="ARBA00004162"/>
    </source>
</evidence>
<evidence type="ECO:0000256" key="9">
    <source>
        <dbReference type="ARBA" id="ARBA00022989"/>
    </source>
</evidence>
<gene>
    <name evidence="17" type="ORF">MED92_13081</name>
</gene>
<feature type="binding site" description="covalent" evidence="13">
    <location>
        <position position="168"/>
    </location>
    <ligand>
        <name>heme</name>
        <dbReference type="ChEBI" id="CHEBI:30413"/>
        <label>4</label>
    </ligand>
</feature>
<evidence type="ECO:0000256" key="8">
    <source>
        <dbReference type="ARBA" id="ARBA00022982"/>
    </source>
</evidence>
<evidence type="ECO:0000256" key="15">
    <source>
        <dbReference type="SAM" id="Phobius"/>
    </source>
</evidence>
<dbReference type="Pfam" id="PF03264">
    <property type="entry name" value="Cytochrom_NNT"/>
    <property type="match status" value="1"/>
</dbReference>
<keyword evidence="18" id="KW-1185">Reference proteome</keyword>
<keyword evidence="6 15" id="KW-0812">Transmembrane</keyword>
<evidence type="ECO:0000256" key="4">
    <source>
        <dbReference type="ARBA" id="ARBA00022475"/>
    </source>
</evidence>
<feature type="domain" description="NapC/NirT cytochrome c N-terminal" evidence="16">
    <location>
        <begin position="18"/>
        <end position="175"/>
    </location>
</feature>
<feature type="binding site" description="axial binding residue" evidence="14">
    <location>
        <position position="54"/>
    </location>
    <ligand>
        <name>heme</name>
        <dbReference type="ChEBI" id="CHEBI:30413"/>
        <label>1</label>
    </ligand>
    <ligandPart>
        <name>Fe</name>
        <dbReference type="ChEBI" id="CHEBI:18248"/>
    </ligandPart>
</feature>
<evidence type="ECO:0000256" key="14">
    <source>
        <dbReference type="PIRSR" id="PIRSR000013-2"/>
    </source>
</evidence>
<dbReference type="Proteomes" id="UP000002171">
    <property type="component" value="Unassembled WGS sequence"/>
</dbReference>
<feature type="binding site" description="covalent" evidence="13">
    <location>
        <position position="135"/>
    </location>
    <ligand>
        <name>heme</name>
        <dbReference type="ChEBI" id="CHEBI:30413"/>
        <label>3</label>
    </ligand>
</feature>
<feature type="transmembrane region" description="Helical" evidence="15">
    <location>
        <begin position="12"/>
        <end position="35"/>
    </location>
</feature>
<feature type="binding site" description="covalent" evidence="13">
    <location>
        <position position="81"/>
    </location>
    <ligand>
        <name>heme</name>
        <dbReference type="ChEBI" id="CHEBI:30413"/>
        <label>2</label>
    </ligand>
</feature>
<evidence type="ECO:0000256" key="13">
    <source>
        <dbReference type="PIRSR" id="PIRSR000013-1"/>
    </source>
</evidence>
<proteinExistence type="inferred from homology"/>
<dbReference type="RefSeq" id="WP_007020264.1">
    <property type="nucleotide sequence ID" value="NZ_CH724125.1"/>
</dbReference>
<dbReference type="GO" id="GO:0005886">
    <property type="term" value="C:plasma membrane"/>
    <property type="evidence" value="ECO:0007669"/>
    <property type="project" value="UniProtKB-SubCell"/>
</dbReference>
<feature type="binding site" description="axial binding residue" evidence="14">
    <location>
        <position position="173"/>
    </location>
    <ligand>
        <name>heme</name>
        <dbReference type="ChEBI" id="CHEBI:30413"/>
        <label>2</label>
    </ligand>
    <ligandPart>
        <name>Fe</name>
        <dbReference type="ChEBI" id="CHEBI:18248"/>
    </ligandPart>
</feature>
<dbReference type="AlphaFoldDB" id="A0A7U8C5G1"/>
<sequence length="183" mass="20992">MFRQERKKSRLLRLFWLLIILGVLATIATISWIVVDKALHVTSDHQFCGSCHSMKPMQASFLEDTHGGNSVMGVQALCTDCHLPQDSYIDYLYMKAKNGAWDVYKEHILGADDVDWHAKRLQADRYTYDSGCLKCHNNLEQASEISNKQFVAHKPYFQKTSQKTCIACHNVGHKNLERFLNAE</sequence>
<dbReference type="SUPFAM" id="SSF48695">
    <property type="entry name" value="Multiheme cytochromes"/>
    <property type="match status" value="1"/>
</dbReference>
<evidence type="ECO:0000259" key="16">
    <source>
        <dbReference type="Pfam" id="PF03264"/>
    </source>
</evidence>
<feature type="binding site" description="axial binding residue" evidence="14">
    <location>
        <position position="169"/>
    </location>
    <ligand>
        <name>heme</name>
        <dbReference type="ChEBI" id="CHEBI:30413"/>
        <label>4</label>
    </ligand>
    <ligandPart>
        <name>Fe</name>
        <dbReference type="ChEBI" id="CHEBI:18248"/>
    </ligandPart>
</feature>
<evidence type="ECO:0000313" key="18">
    <source>
        <dbReference type="Proteomes" id="UP000002171"/>
    </source>
</evidence>
<feature type="binding site" evidence="13">
    <location>
        <position position="102"/>
    </location>
    <ligand>
        <name>a menaquinol</name>
        <dbReference type="ChEBI" id="CHEBI:18151"/>
    </ligand>
</feature>
<comment type="cofactor">
    <cofactor evidence="13">
        <name>heme</name>
        <dbReference type="ChEBI" id="CHEBI:30413"/>
    </cofactor>
    <text evidence="13">Binds 4 heme groups per subunit.</text>
</comment>
<feature type="binding site" description="axial binding residue" evidence="14">
    <location>
        <position position="82"/>
    </location>
    <ligand>
        <name>heme</name>
        <dbReference type="ChEBI" id="CHEBI:30413"/>
        <label>2</label>
    </ligand>
    <ligandPart>
        <name>Fe</name>
        <dbReference type="ChEBI" id="CHEBI:18248"/>
    </ligandPart>
</feature>
<dbReference type="InterPro" id="IPR024717">
    <property type="entry name" value="NapC/NirT/NrfH"/>
</dbReference>
<comment type="subcellular location">
    <subcellularLocation>
        <location evidence="1">Cell membrane</location>
        <topology evidence="1">Single-pass membrane protein</topology>
    </subcellularLocation>
</comment>
<reference evidence="17 18" key="1">
    <citation type="submission" date="2006-02" db="EMBL/GenBank/DDBJ databases">
        <authorList>
            <person name="Pinhassi J."/>
            <person name="Pedros-Alio C."/>
            <person name="Ferriera S."/>
            <person name="Johnson J."/>
            <person name="Kravitz S."/>
            <person name="Halpern A."/>
            <person name="Remington K."/>
            <person name="Beeson K."/>
            <person name="Tran B."/>
            <person name="Rogers Y.-H."/>
            <person name="Friedman R."/>
            <person name="Venter J.C."/>
        </authorList>
    </citation>
    <scope>NUCLEOTIDE SEQUENCE [LARGE SCALE GENOMIC DNA]</scope>
    <source>
        <strain evidence="17 18">MED92</strain>
    </source>
</reference>
<dbReference type="GO" id="GO:0019333">
    <property type="term" value="P:denitrification pathway"/>
    <property type="evidence" value="ECO:0007669"/>
    <property type="project" value="InterPro"/>
</dbReference>
<evidence type="ECO:0000256" key="12">
    <source>
        <dbReference type="PIRNR" id="PIRNR000013"/>
    </source>
</evidence>
<name>A0A7U8C5G1_NEPCE</name>
<keyword evidence="11 15" id="KW-0472">Membrane</keyword>
<evidence type="ECO:0000256" key="5">
    <source>
        <dbReference type="ARBA" id="ARBA00022617"/>
    </source>
</evidence>
<dbReference type="GO" id="GO:0009061">
    <property type="term" value="P:anaerobic respiration"/>
    <property type="evidence" value="ECO:0007669"/>
    <property type="project" value="TreeGrafter"/>
</dbReference>
<keyword evidence="10 12" id="KW-0408">Iron</keyword>
<feature type="binding site" description="covalent" evidence="13">
    <location>
        <position position="165"/>
    </location>
    <ligand>
        <name>heme</name>
        <dbReference type="ChEBI" id="CHEBI:30413"/>
        <label>4</label>
    </ligand>
</feature>
<dbReference type="PIRSF" id="PIRSF000013">
    <property type="entry name" value="4_hem_cytochrm_NapC"/>
    <property type="match status" value="1"/>
</dbReference>
<dbReference type="PANTHER" id="PTHR30333:SF1">
    <property type="entry name" value="CYTOCHROME C-TYPE PROTEIN NAPC"/>
    <property type="match status" value="1"/>
</dbReference>
<evidence type="ECO:0000256" key="10">
    <source>
        <dbReference type="ARBA" id="ARBA00023004"/>
    </source>
</evidence>
<dbReference type="GO" id="GO:0020037">
    <property type="term" value="F:heme binding"/>
    <property type="evidence" value="ECO:0007669"/>
    <property type="project" value="InterPro"/>
</dbReference>
<feature type="binding site" description="covalent" evidence="13">
    <location>
        <position position="78"/>
    </location>
    <ligand>
        <name>heme</name>
        <dbReference type="ChEBI" id="CHEBI:30413"/>
        <label>2</label>
    </ligand>
</feature>
<accession>A0A7U8C5G1</accession>
<evidence type="ECO:0000256" key="2">
    <source>
        <dbReference type="ARBA" id="ARBA00007395"/>
    </source>
</evidence>
<keyword evidence="8 12" id="KW-0249">Electron transport</keyword>
<feature type="binding site" description="covalent" evidence="13">
    <location>
        <position position="132"/>
    </location>
    <ligand>
        <name>heme</name>
        <dbReference type="ChEBI" id="CHEBI:30413"/>
        <label>3</label>
    </ligand>
</feature>
<evidence type="ECO:0000256" key="11">
    <source>
        <dbReference type="ARBA" id="ARBA00023136"/>
    </source>
</evidence>
<comment type="caution">
    <text evidence="17">The sequence shown here is derived from an EMBL/GenBank/DDBJ whole genome shotgun (WGS) entry which is preliminary data.</text>
</comment>
<dbReference type="InterPro" id="IPR038266">
    <property type="entry name" value="NapC/NirT_cytc_sf"/>
</dbReference>
<feature type="binding site" description="axial binding residue" evidence="14">
    <location>
        <position position="136"/>
    </location>
    <ligand>
        <name>heme</name>
        <dbReference type="ChEBI" id="CHEBI:30413"/>
        <label>3</label>
    </ligand>
    <ligandPart>
        <name>Fe</name>
        <dbReference type="ChEBI" id="CHEBI:18248"/>
    </ligandPart>
</feature>
<evidence type="ECO:0000256" key="3">
    <source>
        <dbReference type="ARBA" id="ARBA00022448"/>
    </source>
</evidence>
<dbReference type="InterPro" id="IPR051174">
    <property type="entry name" value="Cytochrome_c-type_ET"/>
</dbReference>